<dbReference type="Gene3D" id="3.10.180.10">
    <property type="entry name" value="2,3-Dihydroxybiphenyl 1,2-Dioxygenase, domain 1"/>
    <property type="match status" value="1"/>
</dbReference>
<accession>A0A172TBA7</accession>
<dbReference type="RefSeq" id="WP_064015374.1">
    <property type="nucleotide sequence ID" value="NZ_CP011387.1"/>
</dbReference>
<dbReference type="AlphaFoldDB" id="A0A172TBA7"/>
<dbReference type="InterPro" id="IPR037523">
    <property type="entry name" value="VOC_core"/>
</dbReference>
<dbReference type="STRING" id="1182568.SU48_11575"/>
<dbReference type="PROSITE" id="PS51819">
    <property type="entry name" value="VOC"/>
    <property type="match status" value="1"/>
</dbReference>
<evidence type="ECO:0000259" key="1">
    <source>
        <dbReference type="PROSITE" id="PS51819"/>
    </source>
</evidence>
<dbReference type="InterPro" id="IPR041581">
    <property type="entry name" value="Glyoxalase_6"/>
</dbReference>
<reference evidence="2 3" key="1">
    <citation type="submission" date="2015-01" db="EMBL/GenBank/DDBJ databases">
        <title>Deinococcus puniceus/DY1/ whole genome sequencing.</title>
        <authorList>
            <person name="Kim M.K."/>
            <person name="Srinivasan S."/>
            <person name="Lee J.-J."/>
        </authorList>
    </citation>
    <scope>NUCLEOTIDE SEQUENCE [LARGE SCALE GENOMIC DNA]</scope>
    <source>
        <strain evidence="2 3">DY1</strain>
    </source>
</reference>
<organism evidence="2 3">
    <name type="scientific">Deinococcus puniceus</name>
    <dbReference type="NCBI Taxonomy" id="1182568"/>
    <lineage>
        <taxon>Bacteria</taxon>
        <taxon>Thermotogati</taxon>
        <taxon>Deinococcota</taxon>
        <taxon>Deinococci</taxon>
        <taxon>Deinococcales</taxon>
        <taxon>Deinococcaceae</taxon>
        <taxon>Deinococcus</taxon>
    </lineage>
</organism>
<dbReference type="KEGG" id="dpu:SU48_11575"/>
<dbReference type="SUPFAM" id="SSF54593">
    <property type="entry name" value="Glyoxalase/Bleomycin resistance protein/Dihydroxybiphenyl dioxygenase"/>
    <property type="match status" value="1"/>
</dbReference>
<evidence type="ECO:0000313" key="2">
    <source>
        <dbReference type="EMBL" id="ANE44298.1"/>
    </source>
</evidence>
<dbReference type="OrthoDB" id="9813630at2"/>
<dbReference type="Proteomes" id="UP000077363">
    <property type="component" value="Chromosome"/>
</dbReference>
<dbReference type="PATRIC" id="fig|1182568.3.peg.2401"/>
<name>A0A172TBA7_9DEIO</name>
<protein>
    <submittedName>
        <fullName evidence="2">Glyoxalase</fullName>
    </submittedName>
</protein>
<dbReference type="EMBL" id="CP011387">
    <property type="protein sequence ID" value="ANE44298.1"/>
    <property type="molecule type" value="Genomic_DNA"/>
</dbReference>
<dbReference type="PANTHER" id="PTHR39175">
    <property type="entry name" value="FAMILY PROTEIN, PUTATIVE (AFU_ORTHOLOGUE AFUA_3G15060)-RELATED"/>
    <property type="match status" value="1"/>
</dbReference>
<feature type="domain" description="VOC" evidence="1">
    <location>
        <begin position="11"/>
        <end position="126"/>
    </location>
</feature>
<dbReference type="InterPro" id="IPR029068">
    <property type="entry name" value="Glyas_Bleomycin-R_OHBP_Dase"/>
</dbReference>
<keyword evidence="3" id="KW-1185">Reference proteome</keyword>
<evidence type="ECO:0000313" key="3">
    <source>
        <dbReference type="Proteomes" id="UP000077363"/>
    </source>
</evidence>
<sequence>MSNQTRPLISGLDHVQTEAPAECEAEARAFFTGFLGLPELPKPAALAARGGAWFGLPDGRQLHIGVTPNFVPRDKGHLALRCPDLDAVTERASRFGIACVPDAELAPTRRVFLCDPWGNRLEILEGR</sequence>
<dbReference type="Pfam" id="PF18029">
    <property type="entry name" value="Glyoxalase_6"/>
    <property type="match status" value="1"/>
</dbReference>
<gene>
    <name evidence="2" type="ORF">SU48_11575</name>
</gene>
<dbReference type="PANTHER" id="PTHR39175:SF1">
    <property type="entry name" value="FAMILY PROTEIN, PUTATIVE (AFU_ORTHOLOGUE AFUA_3G15060)-RELATED"/>
    <property type="match status" value="1"/>
</dbReference>
<proteinExistence type="predicted"/>